<dbReference type="AlphaFoldDB" id="A0A7Y0ANJ7"/>
<dbReference type="SUPFAM" id="SSF69279">
    <property type="entry name" value="Phage tail proteins"/>
    <property type="match status" value="1"/>
</dbReference>
<dbReference type="SUPFAM" id="SSF69255">
    <property type="entry name" value="gp5 N-terminal domain-like"/>
    <property type="match status" value="1"/>
</dbReference>
<reference evidence="2 3" key="1">
    <citation type="submission" date="2020-04" db="EMBL/GenBank/DDBJ databases">
        <title>Chryseobacterium sp. RP-3-3 sp. nov., isolated from Jeju soil.</title>
        <authorList>
            <person name="Dahal R.H."/>
        </authorList>
    </citation>
    <scope>NUCLEOTIDE SEQUENCE [LARGE SCALE GENOMIC DNA]</scope>
    <source>
        <strain evidence="2 3">RP-3-3</strain>
    </source>
</reference>
<dbReference type="Pfam" id="PF04717">
    <property type="entry name" value="Phage_base_V"/>
    <property type="match status" value="1"/>
</dbReference>
<evidence type="ECO:0000313" key="2">
    <source>
        <dbReference type="EMBL" id="NML70626.1"/>
    </source>
</evidence>
<dbReference type="InterPro" id="IPR037026">
    <property type="entry name" value="Vgr_OB-fold_dom_sf"/>
</dbReference>
<dbReference type="Gene3D" id="2.30.110.50">
    <property type="match status" value="1"/>
</dbReference>
<dbReference type="Proteomes" id="UP000544054">
    <property type="component" value="Unassembled WGS sequence"/>
</dbReference>
<feature type="domain" description="Gp5/Type VI secretion system Vgr protein OB-fold" evidence="1">
    <location>
        <begin position="390"/>
        <end position="468"/>
    </location>
</feature>
<comment type="caution">
    <text evidence="2">The sequence shown here is derived from an EMBL/GenBank/DDBJ whole genome shotgun (WGS) entry which is preliminary data.</text>
</comment>
<dbReference type="Gene3D" id="2.40.50.230">
    <property type="entry name" value="Gp5 N-terminal domain"/>
    <property type="match status" value="1"/>
</dbReference>
<dbReference type="GO" id="GO:0008237">
    <property type="term" value="F:metallopeptidase activity"/>
    <property type="evidence" value="ECO:0007669"/>
    <property type="project" value="InterPro"/>
</dbReference>
<protein>
    <recommendedName>
        <fullName evidence="1">Gp5/Type VI secretion system Vgr protein OB-fold domain-containing protein</fullName>
    </recommendedName>
</protein>
<dbReference type="SUPFAM" id="SSF55486">
    <property type="entry name" value="Metalloproteases ('zincins'), catalytic domain"/>
    <property type="match status" value="1"/>
</dbReference>
<proteinExistence type="predicted"/>
<dbReference type="EMBL" id="JABBGI010000014">
    <property type="protein sequence ID" value="NML70626.1"/>
    <property type="molecule type" value="Genomic_DNA"/>
</dbReference>
<evidence type="ECO:0000313" key="3">
    <source>
        <dbReference type="Proteomes" id="UP000544054"/>
    </source>
</evidence>
<name>A0A7Y0ANJ7_9FLAO</name>
<dbReference type="Gene3D" id="3.55.50.10">
    <property type="entry name" value="Baseplate protein-like domains"/>
    <property type="match status" value="1"/>
</dbReference>
<dbReference type="InterPro" id="IPR024079">
    <property type="entry name" value="MetalloPept_cat_dom_sf"/>
</dbReference>
<organism evidence="2 3">
    <name type="scientific">Chryseobacterium antibioticum</name>
    <dbReference type="NCBI Taxonomy" id="2728847"/>
    <lineage>
        <taxon>Bacteria</taxon>
        <taxon>Pseudomonadati</taxon>
        <taxon>Bacteroidota</taxon>
        <taxon>Flavobacteriia</taxon>
        <taxon>Flavobacteriales</taxon>
        <taxon>Weeksellaceae</taxon>
        <taxon>Chryseobacterium group</taxon>
        <taxon>Chryseobacterium</taxon>
    </lineage>
</organism>
<accession>A0A7Y0ANJ7</accession>
<gene>
    <name evidence="2" type="ORF">HHL23_12530</name>
</gene>
<evidence type="ECO:0000259" key="1">
    <source>
        <dbReference type="Pfam" id="PF04717"/>
    </source>
</evidence>
<sequence length="1051" mass="117430">MKKNTSNSDRISENHISGINRVVKLDILVNGKPVSHFKHFRLQQSARRHHYFELTLAHDSLGESQNHNLEEARQFLGKRLTVTFKYKDAENESPERTFVGMVTKVAFSQEKMSLGNIVLKGQSPTILMDSAPHTQSFGGTQAVNTSIIADSIIKETLGTNKFDFRIDTQNKSYINYSAQYCETHYNYLTRIAEAYGEQFYYDGYILHFGKLPSHEKPIQLIDGSNVGDIAIELKAVHTRPEYFGYNSSSHSKMLGSDNSIKHLGDLSAKSYELNDGIFKTRSLIPTPINANMFLDVDDSQKSARGSASVEVFTVSGNTSVPFLYIGCVADLAMRKPDSNQTSHFTTLMITEATHEVDARGYYTGSFEAIAEGTGFMPKPDFVLPKAEPQVATVISNVDPLNQGRIQVQFDWQLNDTTHFIRMMSPDAGGTDAISQNRGFVAIPEIGDQVMVGFEYHNPDFPFAMGGMFHGKVGLGGGMDNHLKSIQTRSGIKVLMNDANGSVTIQDPSGNIYFMDGGGNINVTAPNKITMNATDVEINANNNFDINVANNMTSTVGNTALMNYLQKTLMNTPIMLQTVSELFHAQAAKTIINTENELFIQAKEANVAGTQKLFMHSDQNTIVNSKGVVDMHGKQGNNQTNKAQPYKKIPIYMDGRCYVKFRPQSNWSGEYGFDWMRMGDTSLQGDTNANGYKFISSNYNKLKTAYQQRTFTRKDSRGRRTTFTYFVPWLTLYPKNEVPKGFTHTSAKLDVTVDIEVEPIRLELEYDKTLFTLDKQNITPVTKGIHKTTLNISCIKSFDKYQDIKVISVFKNAKGEEEKSLAGKILVTPNKQRYKADCVIVRVNTNINGTVSMSVPSSNRQSVLNKYLRQSLVNPNFLTTIDLFFTSDTDSSGKKTNLKTLFNNAANVRGGMIPNGSIDAIQDFLNGQVKTKYGNKYDDVYKFYFINQEAGTSRSPNSGLFGRSYGIPSTAKSVVIYKGDSSNTAFSDSTLVHEGLHAMGLYHSFDNSGEHTFTQDKTDNIMDYSDVALTPIPVIQLWHWQYSFIYPNVKKI</sequence>
<dbReference type="RefSeq" id="WP_169235146.1">
    <property type="nucleotide sequence ID" value="NZ_JABBGI010000014.1"/>
</dbReference>
<dbReference type="InterPro" id="IPR006531">
    <property type="entry name" value="Gp5/Vgr_OB"/>
</dbReference>
<dbReference type="Gene3D" id="3.40.390.10">
    <property type="entry name" value="Collagenase (Catalytic Domain)"/>
    <property type="match status" value="1"/>
</dbReference>
<keyword evidence="3" id="KW-1185">Reference proteome</keyword>